<dbReference type="EMBL" id="CP159289">
    <property type="protein sequence ID" value="XCH24925.1"/>
    <property type="molecule type" value="Genomic_DNA"/>
</dbReference>
<dbReference type="Pfam" id="PF13439">
    <property type="entry name" value="Glyco_transf_4"/>
    <property type="match status" value="1"/>
</dbReference>
<keyword evidence="3" id="KW-0328">Glycosyltransferase</keyword>
<dbReference type="GO" id="GO:0016757">
    <property type="term" value="F:glycosyltransferase activity"/>
    <property type="evidence" value="ECO:0007669"/>
    <property type="project" value="UniProtKB-KW"/>
</dbReference>
<organism evidence="3">
    <name type="scientific">Dyadobacter sp. 676</name>
    <dbReference type="NCBI Taxonomy" id="3088362"/>
    <lineage>
        <taxon>Bacteria</taxon>
        <taxon>Pseudomonadati</taxon>
        <taxon>Bacteroidota</taxon>
        <taxon>Cytophagia</taxon>
        <taxon>Cytophagales</taxon>
        <taxon>Spirosomataceae</taxon>
        <taxon>Dyadobacter</taxon>
    </lineage>
</organism>
<keyword evidence="1 3" id="KW-0808">Transferase</keyword>
<evidence type="ECO:0000313" key="3">
    <source>
        <dbReference type="EMBL" id="XCH24925.1"/>
    </source>
</evidence>
<dbReference type="PANTHER" id="PTHR46401">
    <property type="entry name" value="GLYCOSYLTRANSFERASE WBBK-RELATED"/>
    <property type="match status" value="1"/>
</dbReference>
<dbReference type="SUPFAM" id="SSF53756">
    <property type="entry name" value="UDP-Glycosyltransferase/glycogen phosphorylase"/>
    <property type="match status" value="1"/>
</dbReference>
<accession>A0AAU8FK73</accession>
<feature type="domain" description="Glycosyltransferase subfamily 4-like N-terminal" evidence="2">
    <location>
        <begin position="15"/>
        <end position="176"/>
    </location>
</feature>
<evidence type="ECO:0000256" key="1">
    <source>
        <dbReference type="ARBA" id="ARBA00022679"/>
    </source>
</evidence>
<dbReference type="GO" id="GO:0009103">
    <property type="term" value="P:lipopolysaccharide biosynthetic process"/>
    <property type="evidence" value="ECO:0007669"/>
    <property type="project" value="TreeGrafter"/>
</dbReference>
<name>A0AAU8FK73_9BACT</name>
<gene>
    <name evidence="3" type="ORF">ABV298_00390</name>
</gene>
<reference evidence="3" key="1">
    <citation type="submission" date="2024-06" db="EMBL/GenBank/DDBJ databases">
        <title>Sequencing and assembly of the genome of Dyadobacter sp. strain 676, a symbiont of Cyamopsis tetragonoloba.</title>
        <authorList>
            <person name="Guro P."/>
            <person name="Sazanova A."/>
            <person name="Kuznetsova I."/>
            <person name="Belimov A."/>
            <person name="Safronova V."/>
        </authorList>
    </citation>
    <scope>NUCLEOTIDE SEQUENCE</scope>
    <source>
        <strain evidence="3">676</strain>
    </source>
</reference>
<evidence type="ECO:0000259" key="2">
    <source>
        <dbReference type="Pfam" id="PF13439"/>
    </source>
</evidence>
<dbReference type="EC" id="2.4.-.-" evidence="3"/>
<protein>
    <submittedName>
        <fullName evidence="3">Glycosyltransferase</fullName>
        <ecNumber evidence="3">2.4.-.-</ecNumber>
    </submittedName>
</protein>
<dbReference type="PANTHER" id="PTHR46401:SF2">
    <property type="entry name" value="GLYCOSYLTRANSFERASE WBBK-RELATED"/>
    <property type="match status" value="1"/>
</dbReference>
<dbReference type="InterPro" id="IPR028098">
    <property type="entry name" value="Glyco_trans_4-like_N"/>
</dbReference>
<sequence length="235" mass="27877">MKILYDHQIYNNQNYGGISRYFYELSKGLTLLGNDCQNTIYFSENEFTKDRRMYDSRQFLPFKFKGRWAVKERLNRFVSERFIQKGDYDIFHPTYYDTYFLNGKLPNRPFVVTFYDLIHEKFSDRYPTLLTNMDKVISNREILLKRASRVIAISQSTKRDIVDYYGVAEDRIQVTHLASSFFARPDGTDENWGDYILFVGNRLGYKNFALFFEAIHGLLEAGKEPKADLCGRWQI</sequence>
<dbReference type="RefSeq" id="WP_353720232.1">
    <property type="nucleotide sequence ID" value="NZ_CP159289.1"/>
</dbReference>
<proteinExistence type="predicted"/>
<dbReference type="Gene3D" id="3.40.50.2000">
    <property type="entry name" value="Glycogen Phosphorylase B"/>
    <property type="match status" value="1"/>
</dbReference>
<dbReference type="AlphaFoldDB" id="A0AAU8FK73"/>